<comment type="caution">
    <text evidence="3">The sequence shown here is derived from an EMBL/GenBank/DDBJ whole genome shotgun (WGS) entry which is preliminary data.</text>
</comment>
<dbReference type="GO" id="GO:0140469">
    <property type="term" value="P:GCN2-mediated signaling"/>
    <property type="evidence" value="ECO:0007669"/>
    <property type="project" value="TreeGrafter"/>
</dbReference>
<dbReference type="Proteomes" id="UP000324907">
    <property type="component" value="Unassembled WGS sequence"/>
</dbReference>
<dbReference type="GO" id="GO:0005737">
    <property type="term" value="C:cytoplasm"/>
    <property type="evidence" value="ECO:0007669"/>
    <property type="project" value="TreeGrafter"/>
</dbReference>
<dbReference type="InterPro" id="IPR036956">
    <property type="entry name" value="Impact_N_sf"/>
</dbReference>
<evidence type="ECO:0000256" key="1">
    <source>
        <dbReference type="ARBA" id="ARBA00007665"/>
    </source>
</evidence>
<dbReference type="EMBL" id="VLTL01000103">
    <property type="protein sequence ID" value="KAA0160911.1"/>
    <property type="molecule type" value="Genomic_DNA"/>
</dbReference>
<gene>
    <name evidence="4" type="ORF">FNF28_05258</name>
    <name evidence="3" type="ORF">FNF31_07595</name>
</gene>
<protein>
    <recommendedName>
        <fullName evidence="2">Impact N-terminal domain-containing protein</fullName>
    </recommendedName>
</protein>
<evidence type="ECO:0000313" key="4">
    <source>
        <dbReference type="EMBL" id="KAA0160911.1"/>
    </source>
</evidence>
<dbReference type="Gene3D" id="3.30.230.30">
    <property type="entry name" value="Impact, N-terminal domain"/>
    <property type="match status" value="1"/>
</dbReference>
<dbReference type="GO" id="GO:0006446">
    <property type="term" value="P:regulation of translational initiation"/>
    <property type="evidence" value="ECO:0007669"/>
    <property type="project" value="TreeGrafter"/>
</dbReference>
<proteinExistence type="inferred from homology"/>
<organism evidence="3 6">
    <name type="scientific">Cafeteria roenbergensis</name>
    <name type="common">Marine flagellate</name>
    <dbReference type="NCBI Taxonomy" id="33653"/>
    <lineage>
        <taxon>Eukaryota</taxon>
        <taxon>Sar</taxon>
        <taxon>Stramenopiles</taxon>
        <taxon>Bigyra</taxon>
        <taxon>Opalozoa</taxon>
        <taxon>Bicosoecida</taxon>
        <taxon>Cafeteriaceae</taxon>
        <taxon>Cafeteria</taxon>
    </lineage>
</organism>
<evidence type="ECO:0000313" key="3">
    <source>
        <dbReference type="EMBL" id="KAA0147393.1"/>
    </source>
</evidence>
<dbReference type="AlphaFoldDB" id="A0A5A8C325"/>
<evidence type="ECO:0000313" key="5">
    <source>
        <dbReference type="Proteomes" id="UP000324907"/>
    </source>
</evidence>
<dbReference type="InterPro" id="IPR020568">
    <property type="entry name" value="Ribosomal_Su5_D2-typ_SF"/>
</dbReference>
<dbReference type="InterPro" id="IPR001498">
    <property type="entry name" value="Impact_N"/>
</dbReference>
<reference evidence="5 6" key="1">
    <citation type="submission" date="2019-07" db="EMBL/GenBank/DDBJ databases">
        <title>Genomes of Cafeteria roenbergensis.</title>
        <authorList>
            <person name="Fischer M.G."/>
            <person name="Hackl T."/>
            <person name="Roman M."/>
        </authorList>
    </citation>
    <scope>NUCLEOTIDE SEQUENCE [LARGE SCALE GENOMIC DNA]</scope>
    <source>
        <strain evidence="3 6">Cflag</strain>
        <strain evidence="4 5">RCC970-E3</strain>
    </source>
</reference>
<name>A0A5A8C325_CAFRO</name>
<comment type="similarity">
    <text evidence="1">Belongs to the IMPACT family.</text>
</comment>
<dbReference type="Proteomes" id="UP000325113">
    <property type="component" value="Unassembled WGS sequence"/>
</dbReference>
<dbReference type="PANTHER" id="PTHR16301:SF25">
    <property type="entry name" value="PROTEIN IMPACT"/>
    <property type="match status" value="1"/>
</dbReference>
<evidence type="ECO:0000259" key="2">
    <source>
        <dbReference type="Pfam" id="PF01205"/>
    </source>
</evidence>
<dbReference type="SUPFAM" id="SSF54211">
    <property type="entry name" value="Ribosomal protein S5 domain 2-like"/>
    <property type="match status" value="1"/>
</dbReference>
<dbReference type="PANTHER" id="PTHR16301">
    <property type="entry name" value="IMPACT-RELATED"/>
    <property type="match status" value="1"/>
</dbReference>
<accession>A0A5A8C325</accession>
<evidence type="ECO:0000313" key="6">
    <source>
        <dbReference type="Proteomes" id="UP000325113"/>
    </source>
</evidence>
<dbReference type="InterPro" id="IPR023582">
    <property type="entry name" value="Impact"/>
</dbReference>
<dbReference type="EMBL" id="VLTM01000165">
    <property type="protein sequence ID" value="KAA0147393.1"/>
    <property type="molecule type" value="Genomic_DNA"/>
</dbReference>
<sequence>MAAAVTDELALENLERQIDELEALELVLGDGEGAATLEITAPRAVERAKMALAAGAGSSFEAVGEIALKVAVGTSTLFVSMPSAYPSHAPLELSCSADSPSKTERLLEVARQATEEAGEGAESALAAIQAFADAAQACDEEDGGPAAASDSACEAGGSGGAERAAAAAAAVKAPLRLAGPGERWLDISPGDLEDSGLPAAARVWRGPELLDRKSVFQAFAMQATCRADAAGLVRLLLRDRRVAKATHNMMAYRVVRAEDGLVLSDNDEDGESGAGARMSHLLELMGVDNAVVVVSRWFGGVLLGPKRFAHISNCTREALEQAGLFRKPSA</sequence>
<dbReference type="Pfam" id="PF01205">
    <property type="entry name" value="Impact_N"/>
    <property type="match status" value="1"/>
</dbReference>
<feature type="domain" description="Impact N-terminal" evidence="2">
    <location>
        <begin position="212"/>
        <end position="319"/>
    </location>
</feature>